<evidence type="ECO:0000313" key="3">
    <source>
        <dbReference type="Proteomes" id="UP000664369"/>
    </source>
</evidence>
<keyword evidence="3" id="KW-1185">Reference proteome</keyword>
<feature type="signal peptide" evidence="1">
    <location>
        <begin position="1"/>
        <end position="17"/>
    </location>
</feature>
<dbReference type="PROSITE" id="PS51257">
    <property type="entry name" value="PROKAR_LIPOPROTEIN"/>
    <property type="match status" value="1"/>
</dbReference>
<evidence type="ECO:0000256" key="1">
    <source>
        <dbReference type="SAM" id="SignalP"/>
    </source>
</evidence>
<protein>
    <submittedName>
        <fullName evidence="2">TRL-like family protein</fullName>
    </submittedName>
</protein>
<keyword evidence="1" id="KW-0732">Signal</keyword>
<organism evidence="2 3">
    <name type="scientific">Hymenobacter negativus</name>
    <dbReference type="NCBI Taxonomy" id="2795026"/>
    <lineage>
        <taxon>Bacteria</taxon>
        <taxon>Pseudomonadati</taxon>
        <taxon>Bacteroidota</taxon>
        <taxon>Cytophagia</taxon>
        <taxon>Cytophagales</taxon>
        <taxon>Hymenobacteraceae</taxon>
        <taxon>Hymenobacter</taxon>
    </lineage>
</organism>
<dbReference type="Proteomes" id="UP000664369">
    <property type="component" value="Unassembled WGS sequence"/>
</dbReference>
<feature type="chain" id="PRO_5046818918" evidence="1">
    <location>
        <begin position="18"/>
        <end position="92"/>
    </location>
</feature>
<reference evidence="2 3" key="1">
    <citation type="submission" date="2021-03" db="EMBL/GenBank/DDBJ databases">
        <authorList>
            <person name="Kim M.K."/>
        </authorList>
    </citation>
    <scope>NUCLEOTIDE SEQUENCE [LARGE SCALE GENOMIC DNA]</scope>
    <source>
        <strain evidence="2 3">BT442</strain>
    </source>
</reference>
<dbReference type="InterPro" id="IPR025113">
    <property type="entry name" value="TRL-like"/>
</dbReference>
<sequence length="92" mass="9388">MKKVLLLALAGASFALSSCSITLPVAVSSNPIGSKVGSSTATVFLGVLSFGGDASIQAAAKKGGITRVSTVDMKQSNILFIYQQFTTMVTGE</sequence>
<evidence type="ECO:0000313" key="2">
    <source>
        <dbReference type="EMBL" id="MBO2011359.1"/>
    </source>
</evidence>
<dbReference type="Pfam" id="PF13146">
    <property type="entry name" value="TRL"/>
    <property type="match status" value="1"/>
</dbReference>
<proteinExistence type="predicted"/>
<gene>
    <name evidence="2" type="ORF">J4E00_20010</name>
</gene>
<comment type="caution">
    <text evidence="2">The sequence shown here is derived from an EMBL/GenBank/DDBJ whole genome shotgun (WGS) entry which is preliminary data.</text>
</comment>
<name>A0ABS3QJF3_9BACT</name>
<accession>A0ABS3QJF3</accession>
<dbReference type="RefSeq" id="WP_208177054.1">
    <property type="nucleotide sequence ID" value="NZ_JAGETZ010000011.1"/>
</dbReference>
<dbReference type="EMBL" id="JAGETZ010000011">
    <property type="protein sequence ID" value="MBO2011359.1"/>
    <property type="molecule type" value="Genomic_DNA"/>
</dbReference>